<dbReference type="Pfam" id="PF00995">
    <property type="entry name" value="Sec1"/>
    <property type="match status" value="1"/>
</dbReference>
<dbReference type="GO" id="GO:0016192">
    <property type="term" value="P:vesicle-mediated transport"/>
    <property type="evidence" value="ECO:0007669"/>
    <property type="project" value="InterPro"/>
</dbReference>
<dbReference type="PIRSF" id="PIRSF005715">
    <property type="entry name" value="VPS45_Sec1"/>
    <property type="match status" value="1"/>
</dbReference>
<dbReference type="Gene3D" id="3.90.830.10">
    <property type="entry name" value="Syntaxin Binding Protein 1, Chain A, domain 2"/>
    <property type="match status" value="1"/>
</dbReference>
<dbReference type="SUPFAM" id="SSF56815">
    <property type="entry name" value="Sec1/munc18-like (SM) proteins"/>
    <property type="match status" value="1"/>
</dbReference>
<name>A0A2V3J2G2_9FLOR</name>
<dbReference type="OrthoDB" id="10251230at2759"/>
<dbReference type="InterPro" id="IPR001619">
    <property type="entry name" value="Sec1-like"/>
</dbReference>
<sequence length="661" mass="73151">MGTASRTTSFALRKTQRRVLKQVLSAPVTTNWQIVLVDSFSKALLNALFSPSELRSLAVTLLTPVEAATQAVPDAPALYVLTPTPENIAHLAQHLTPPARFHHARLAFVSAAPRALLVALAAQLPVPSPVTSCLDLYSHFISLDHNLFTLHMPRSYLRLALSSPAQPLSHILDRIVSGIFSVLVTLAVVPIIRAQPGAAAEAVAVRLDAKLRSSLSLFQSASLPNRALSFRRPLLLLLDRHIDFLAMFHHTWTYQALVHDCLSMHLHTVKLPPSKDANTSEVNYVLDKDRDSFWRQNASAPFPTVAESIEQALSEYRAHVDHINQKATPDTPSQNSLRTDHLANAISSLPELSKRKQNIDIHTNIATALLHNINRRALDTFFELESRIFAERTSVSSLAAQQYKLPMLELLKGVRETAAGEKRGQGTSNDRLRLFLIYYTVFGSHLSESDVQEFRSVLDDEGVDTSLIHYIQRKQGFRHDLVNNTSTLAGGSINAARLRGLMTNVVNRGYRSFANVAQNAKKLITDHNDSFPVANTLQMFMSEQARARNEALASQVLDGYLLFDPKLMPSADDIMQQNGNATYSDQEKRLSASNSHRMVFSDAIVFVVGGGNYVEYDNCMESLSSTSNSTSSKNILYGTTELMTAEGFLDQLTTIADRDDT</sequence>
<proteinExistence type="inferred from homology"/>
<organism evidence="2 3">
    <name type="scientific">Gracilariopsis chorda</name>
    <dbReference type="NCBI Taxonomy" id="448386"/>
    <lineage>
        <taxon>Eukaryota</taxon>
        <taxon>Rhodophyta</taxon>
        <taxon>Florideophyceae</taxon>
        <taxon>Rhodymeniophycidae</taxon>
        <taxon>Gracilariales</taxon>
        <taxon>Gracilariaceae</taxon>
        <taxon>Gracilariopsis</taxon>
    </lineage>
</organism>
<reference evidence="2 3" key="1">
    <citation type="journal article" date="2018" name="Mol. Biol. Evol.">
        <title>Analysis of the draft genome of the red seaweed Gracilariopsis chorda provides insights into genome size evolution in Rhodophyta.</title>
        <authorList>
            <person name="Lee J."/>
            <person name="Yang E.C."/>
            <person name="Graf L."/>
            <person name="Yang J.H."/>
            <person name="Qiu H."/>
            <person name="Zel Zion U."/>
            <person name="Chan C.X."/>
            <person name="Stephens T.G."/>
            <person name="Weber A.P.M."/>
            <person name="Boo G.H."/>
            <person name="Boo S.M."/>
            <person name="Kim K.M."/>
            <person name="Shin Y."/>
            <person name="Jung M."/>
            <person name="Lee S.J."/>
            <person name="Yim H.S."/>
            <person name="Lee J.H."/>
            <person name="Bhattacharya D."/>
            <person name="Yoon H.S."/>
        </authorList>
    </citation>
    <scope>NUCLEOTIDE SEQUENCE [LARGE SCALE GENOMIC DNA]</scope>
    <source>
        <strain evidence="2 3">SKKU-2015</strain>
        <tissue evidence="2">Whole body</tissue>
    </source>
</reference>
<dbReference type="Gene3D" id="1.25.40.60">
    <property type="match status" value="1"/>
</dbReference>
<dbReference type="AlphaFoldDB" id="A0A2V3J2G2"/>
<dbReference type="Gene3D" id="3.40.50.1910">
    <property type="match status" value="1"/>
</dbReference>
<comment type="caution">
    <text evidence="2">The sequence shown here is derived from an EMBL/GenBank/DDBJ whole genome shotgun (WGS) entry which is preliminary data.</text>
</comment>
<keyword evidence="3" id="KW-1185">Reference proteome</keyword>
<dbReference type="EMBL" id="NBIV01000015">
    <property type="protein sequence ID" value="PXF48292.1"/>
    <property type="molecule type" value="Genomic_DNA"/>
</dbReference>
<dbReference type="InterPro" id="IPR043154">
    <property type="entry name" value="Sec-1-like_dom1"/>
</dbReference>
<dbReference type="Proteomes" id="UP000247409">
    <property type="component" value="Unassembled WGS sequence"/>
</dbReference>
<protein>
    <submittedName>
        <fullName evidence="2">Sec1 family domain-containing protein 1</fullName>
    </submittedName>
</protein>
<evidence type="ECO:0000313" key="3">
    <source>
        <dbReference type="Proteomes" id="UP000247409"/>
    </source>
</evidence>
<accession>A0A2V3J2G2</accession>
<evidence type="ECO:0000256" key="1">
    <source>
        <dbReference type="ARBA" id="ARBA00009884"/>
    </source>
</evidence>
<gene>
    <name evidence="2" type="ORF">BWQ96_01981</name>
</gene>
<evidence type="ECO:0000313" key="2">
    <source>
        <dbReference type="EMBL" id="PXF48292.1"/>
    </source>
</evidence>
<dbReference type="InterPro" id="IPR036045">
    <property type="entry name" value="Sec1-like_sf"/>
</dbReference>
<dbReference type="PANTHER" id="PTHR11679">
    <property type="entry name" value="VESICLE PROTEIN SORTING-ASSOCIATED"/>
    <property type="match status" value="1"/>
</dbReference>
<dbReference type="InterPro" id="IPR027482">
    <property type="entry name" value="Sec1-like_dom2"/>
</dbReference>
<dbReference type="Gene3D" id="3.40.50.2060">
    <property type="match status" value="1"/>
</dbReference>
<comment type="similarity">
    <text evidence="1">Belongs to the STXBP/unc-18/SEC1 family.</text>
</comment>
<dbReference type="InterPro" id="IPR043127">
    <property type="entry name" value="Sec-1-like_dom3a"/>
</dbReference>
<dbReference type="STRING" id="448386.A0A2V3J2G2"/>